<evidence type="ECO:0000313" key="2">
    <source>
        <dbReference type="Proteomes" id="UP001239462"/>
    </source>
</evidence>
<name>A0ABT7PMG1_9BACT</name>
<accession>A0ABT7PMG1</accession>
<dbReference type="RefSeq" id="WP_289165195.1">
    <property type="nucleotide sequence ID" value="NZ_JASZZN010000015.1"/>
</dbReference>
<reference evidence="1 2" key="1">
    <citation type="submission" date="2023-06" db="EMBL/GenBank/DDBJ databases">
        <title>Roseiconus lacunae JC819 isolated from Gulf of Mannar region, Tamil Nadu.</title>
        <authorList>
            <person name="Pk S."/>
            <person name="Ch S."/>
            <person name="Ch V.R."/>
        </authorList>
    </citation>
    <scope>NUCLEOTIDE SEQUENCE [LARGE SCALE GENOMIC DNA]</scope>
    <source>
        <strain evidence="1 2">JC819</strain>
    </source>
</reference>
<comment type="caution">
    <text evidence="1">The sequence shown here is derived from an EMBL/GenBank/DDBJ whole genome shotgun (WGS) entry which is preliminary data.</text>
</comment>
<proteinExistence type="predicted"/>
<dbReference type="EMBL" id="JASZZN010000015">
    <property type="protein sequence ID" value="MDM4017698.1"/>
    <property type="molecule type" value="Genomic_DNA"/>
</dbReference>
<keyword evidence="2" id="KW-1185">Reference proteome</keyword>
<gene>
    <name evidence="1" type="ORF">QTN89_19780</name>
</gene>
<organism evidence="1 2">
    <name type="scientific">Roseiconus lacunae</name>
    <dbReference type="NCBI Taxonomy" id="2605694"/>
    <lineage>
        <taxon>Bacteria</taxon>
        <taxon>Pseudomonadati</taxon>
        <taxon>Planctomycetota</taxon>
        <taxon>Planctomycetia</taxon>
        <taxon>Pirellulales</taxon>
        <taxon>Pirellulaceae</taxon>
        <taxon>Roseiconus</taxon>
    </lineage>
</organism>
<evidence type="ECO:0000313" key="1">
    <source>
        <dbReference type="EMBL" id="MDM4017698.1"/>
    </source>
</evidence>
<dbReference type="Proteomes" id="UP001239462">
    <property type="component" value="Unassembled WGS sequence"/>
</dbReference>
<protein>
    <submittedName>
        <fullName evidence="1">Uncharacterized protein</fullName>
    </submittedName>
</protein>
<sequence length="132" mass="15318">MDADLATQVRDGVLDQTRPYWEEVSCGTLEVYDRNHKRVGTVYLGKMPESEHPMMTRRLTEVMIEVLQGIDGKVPILRHVTYARGHPQAYFCEVLSKLKPPSTGHRLKWKFGVNSLHACDYLSQRADFWQRK</sequence>